<evidence type="ECO:0000313" key="7">
    <source>
        <dbReference type="Proteomes" id="UP001165363"/>
    </source>
</evidence>
<dbReference type="InterPro" id="IPR036249">
    <property type="entry name" value="Thioredoxin-like_sf"/>
</dbReference>
<evidence type="ECO:0000256" key="4">
    <source>
        <dbReference type="ARBA" id="ARBA00023284"/>
    </source>
</evidence>
<gene>
    <name evidence="6" type="ORF">LZ536_04675</name>
</gene>
<reference evidence="6" key="1">
    <citation type="submission" date="2022-05" db="EMBL/GenBank/DDBJ databases">
        <authorList>
            <person name="Jo J.-H."/>
            <person name="Im W.-T."/>
        </authorList>
    </citation>
    <scope>NUCLEOTIDE SEQUENCE</scope>
    <source>
        <strain evidence="6">SE158</strain>
    </source>
</reference>
<evidence type="ECO:0000256" key="2">
    <source>
        <dbReference type="ARBA" id="ARBA00023002"/>
    </source>
</evidence>
<dbReference type="PROSITE" id="PS51352">
    <property type="entry name" value="THIOREDOXIN_2"/>
    <property type="match status" value="1"/>
</dbReference>
<dbReference type="Gene3D" id="3.40.30.10">
    <property type="entry name" value="Glutaredoxin"/>
    <property type="match status" value="1"/>
</dbReference>
<keyword evidence="2" id="KW-0560">Oxidoreductase</keyword>
<accession>A0ABT0RKN9</accession>
<dbReference type="SUPFAM" id="SSF52833">
    <property type="entry name" value="Thioredoxin-like"/>
    <property type="match status" value="1"/>
</dbReference>
<protein>
    <submittedName>
        <fullName evidence="6">DsbA family protein</fullName>
    </submittedName>
</protein>
<dbReference type="PANTHER" id="PTHR13887:SF14">
    <property type="entry name" value="DISULFIDE BOND FORMATION PROTEIN D"/>
    <property type="match status" value="1"/>
</dbReference>
<keyword evidence="3" id="KW-1015">Disulfide bond</keyword>
<keyword evidence="1" id="KW-0732">Signal</keyword>
<organism evidence="6 7">
    <name type="scientific">Sphingomonas alba</name>
    <dbReference type="NCBI Taxonomy" id="2908208"/>
    <lineage>
        <taxon>Bacteria</taxon>
        <taxon>Pseudomonadati</taxon>
        <taxon>Pseudomonadota</taxon>
        <taxon>Alphaproteobacteria</taxon>
        <taxon>Sphingomonadales</taxon>
        <taxon>Sphingomonadaceae</taxon>
        <taxon>Sphingomonas</taxon>
    </lineage>
</organism>
<feature type="domain" description="Thioredoxin" evidence="5">
    <location>
        <begin position="46"/>
        <end position="222"/>
    </location>
</feature>
<dbReference type="PANTHER" id="PTHR13887">
    <property type="entry name" value="GLUTATHIONE S-TRANSFERASE KAPPA"/>
    <property type="match status" value="1"/>
</dbReference>
<name>A0ABT0RKN9_9SPHN</name>
<evidence type="ECO:0000256" key="3">
    <source>
        <dbReference type="ARBA" id="ARBA00023157"/>
    </source>
</evidence>
<evidence type="ECO:0000259" key="5">
    <source>
        <dbReference type="PROSITE" id="PS51352"/>
    </source>
</evidence>
<keyword evidence="4" id="KW-0676">Redox-active center</keyword>
<sequence>MLLTAVGGGLVGALLTGAVGYSMAPKLVREAIISKPEMLIDAQQALREQQYAPVLAANRAALETPFASSWKGASKPEVTLAYFYDYACGYCRRSNPDIERLLKEDKGLRVVYHEFPILGPDSVAAARASLAASKAGRFAQFHDALYDAGQPSTEAIALAANATSITPEQAKDPAIETEIEKNYRIAGQLGATGTPLFVVGNRVINSAVGYEGLKEAIAAARAKG</sequence>
<evidence type="ECO:0000313" key="6">
    <source>
        <dbReference type="EMBL" id="MCL6683199.1"/>
    </source>
</evidence>
<dbReference type="EMBL" id="JAMGBD010000001">
    <property type="protein sequence ID" value="MCL6683199.1"/>
    <property type="molecule type" value="Genomic_DNA"/>
</dbReference>
<keyword evidence="7" id="KW-1185">Reference proteome</keyword>
<comment type="caution">
    <text evidence="6">The sequence shown here is derived from an EMBL/GenBank/DDBJ whole genome shotgun (WGS) entry which is preliminary data.</text>
</comment>
<dbReference type="InterPro" id="IPR001853">
    <property type="entry name" value="DSBA-like_thioredoxin_dom"/>
</dbReference>
<dbReference type="Proteomes" id="UP001165363">
    <property type="component" value="Unassembled WGS sequence"/>
</dbReference>
<evidence type="ECO:0000256" key="1">
    <source>
        <dbReference type="ARBA" id="ARBA00022729"/>
    </source>
</evidence>
<proteinExistence type="predicted"/>
<dbReference type="RefSeq" id="WP_249847138.1">
    <property type="nucleotide sequence ID" value="NZ_JAMGBD010000001.1"/>
</dbReference>
<dbReference type="InterPro" id="IPR013766">
    <property type="entry name" value="Thioredoxin_domain"/>
</dbReference>
<dbReference type="Pfam" id="PF01323">
    <property type="entry name" value="DSBA"/>
    <property type="match status" value="1"/>
</dbReference>